<dbReference type="InterPro" id="IPR047928">
    <property type="entry name" value="Perm_prefix_1"/>
</dbReference>
<dbReference type="EMBL" id="DWZA01000007">
    <property type="protein sequence ID" value="HJA70144.1"/>
    <property type="molecule type" value="Genomic_DNA"/>
</dbReference>
<dbReference type="GO" id="GO:0032153">
    <property type="term" value="C:cell division site"/>
    <property type="evidence" value="ECO:0007669"/>
    <property type="project" value="TreeGrafter"/>
</dbReference>
<keyword evidence="2 6" id="KW-0812">Transmembrane</keyword>
<feature type="transmembrane region" description="Helical" evidence="6">
    <location>
        <begin position="257"/>
        <end position="278"/>
    </location>
</feature>
<evidence type="ECO:0000256" key="2">
    <source>
        <dbReference type="ARBA" id="ARBA00022692"/>
    </source>
</evidence>
<evidence type="ECO:0000256" key="1">
    <source>
        <dbReference type="ARBA" id="ARBA00004141"/>
    </source>
</evidence>
<name>A0A9D2HGM4_9FIRM</name>
<proteinExistence type="predicted"/>
<keyword evidence="3" id="KW-0133">Cell shape</keyword>
<feature type="transmembrane region" description="Helical" evidence="6">
    <location>
        <begin position="231"/>
        <end position="250"/>
    </location>
</feature>
<evidence type="ECO:0000256" key="6">
    <source>
        <dbReference type="SAM" id="Phobius"/>
    </source>
</evidence>
<feature type="transmembrane region" description="Helical" evidence="6">
    <location>
        <begin position="377"/>
        <end position="400"/>
    </location>
</feature>
<comment type="subcellular location">
    <subcellularLocation>
        <location evidence="1">Membrane</location>
        <topology evidence="1">Multi-pass membrane protein</topology>
    </subcellularLocation>
</comment>
<dbReference type="NCBIfam" id="NF038403">
    <property type="entry name" value="perm_prefix_1"/>
    <property type="match status" value="1"/>
</dbReference>
<dbReference type="GO" id="GO:0008360">
    <property type="term" value="P:regulation of cell shape"/>
    <property type="evidence" value="ECO:0007669"/>
    <property type="project" value="UniProtKB-KW"/>
</dbReference>
<keyword evidence="5 6" id="KW-0472">Membrane</keyword>
<dbReference type="PANTHER" id="PTHR30474:SF1">
    <property type="entry name" value="PEPTIDOGLYCAN GLYCOSYLTRANSFERASE MRDB"/>
    <property type="match status" value="1"/>
</dbReference>
<evidence type="ECO:0000313" key="7">
    <source>
        <dbReference type="EMBL" id="HJA70144.1"/>
    </source>
</evidence>
<dbReference type="GO" id="GO:0051301">
    <property type="term" value="P:cell division"/>
    <property type="evidence" value="ECO:0007669"/>
    <property type="project" value="InterPro"/>
</dbReference>
<feature type="transmembrane region" description="Helical" evidence="6">
    <location>
        <begin position="155"/>
        <end position="175"/>
    </location>
</feature>
<protein>
    <submittedName>
        <fullName evidence="7">FtsW/RodA/SpoVE family cell cycle protein</fullName>
    </submittedName>
</protein>
<dbReference type="GO" id="GO:0015648">
    <property type="term" value="F:lipid-linked peptidoglycan transporter activity"/>
    <property type="evidence" value="ECO:0007669"/>
    <property type="project" value="TreeGrafter"/>
</dbReference>
<gene>
    <name evidence="7" type="ORF">IAA07_01015</name>
</gene>
<organism evidence="7 8">
    <name type="scientific">Candidatus Lachnoclostridium stercoravium</name>
    <dbReference type="NCBI Taxonomy" id="2838633"/>
    <lineage>
        <taxon>Bacteria</taxon>
        <taxon>Bacillati</taxon>
        <taxon>Bacillota</taxon>
        <taxon>Clostridia</taxon>
        <taxon>Lachnospirales</taxon>
        <taxon>Lachnospiraceae</taxon>
    </lineage>
</organism>
<dbReference type="Proteomes" id="UP000823900">
    <property type="component" value="Unassembled WGS sequence"/>
</dbReference>
<feature type="transmembrane region" description="Helical" evidence="6">
    <location>
        <begin position="88"/>
        <end position="110"/>
    </location>
</feature>
<dbReference type="GO" id="GO:0005886">
    <property type="term" value="C:plasma membrane"/>
    <property type="evidence" value="ECO:0007669"/>
    <property type="project" value="TreeGrafter"/>
</dbReference>
<evidence type="ECO:0000313" key="8">
    <source>
        <dbReference type="Proteomes" id="UP000823900"/>
    </source>
</evidence>
<dbReference type="InterPro" id="IPR001182">
    <property type="entry name" value="FtsW/RodA"/>
</dbReference>
<feature type="transmembrane region" description="Helical" evidence="6">
    <location>
        <begin position="339"/>
        <end position="365"/>
    </location>
</feature>
<feature type="transmembrane region" description="Helical" evidence="6">
    <location>
        <begin position="206"/>
        <end position="225"/>
    </location>
</feature>
<keyword evidence="4 6" id="KW-1133">Transmembrane helix</keyword>
<feature type="transmembrane region" description="Helical" evidence="6">
    <location>
        <begin position="122"/>
        <end position="143"/>
    </location>
</feature>
<dbReference type="PANTHER" id="PTHR30474">
    <property type="entry name" value="CELL CYCLE PROTEIN"/>
    <property type="match status" value="1"/>
</dbReference>
<evidence type="ECO:0000256" key="3">
    <source>
        <dbReference type="ARBA" id="ARBA00022960"/>
    </source>
</evidence>
<evidence type="ECO:0000256" key="5">
    <source>
        <dbReference type="ARBA" id="ARBA00023136"/>
    </source>
</evidence>
<reference evidence="7" key="2">
    <citation type="submission" date="2021-04" db="EMBL/GenBank/DDBJ databases">
        <authorList>
            <person name="Gilroy R."/>
        </authorList>
    </citation>
    <scope>NUCLEOTIDE SEQUENCE</scope>
    <source>
        <strain evidence="7">CHK178-16964</strain>
    </source>
</reference>
<dbReference type="AlphaFoldDB" id="A0A9D2HGM4"/>
<dbReference type="Pfam" id="PF01098">
    <property type="entry name" value="FTSW_RODA_SPOVE"/>
    <property type="match status" value="1"/>
</dbReference>
<feature type="transmembrane region" description="Helical" evidence="6">
    <location>
        <begin position="181"/>
        <end position="199"/>
    </location>
</feature>
<sequence length="453" mass="50242">MALSEKNAAANGRSNYIGSVVSQMRCKKARELVAKELEAHLDDQKEAFIQEGMDPEKAMAESIRQMGDPVSVGADMDRIHRPRPDWKMIALIAVFSLAGILIQYFAAAALDADGAALMAPSSLALRQICYTASGLLAMTAVYFTDYTVVGRYSHMLWWGLFILLFLCALFCPPANGVNSYIKVYSYLFIPLFGGILYRAKGGGWKDLFLCFSYAVSALLPVTFAGNSLRTAFSLGVIFWIMILIAVYKNWFSINRRLLFPAALAIPVPVFAAWLILAFRLDWIAEYQKARIHAFFRFIYDPEGISYLSAAIHELMNGWHMVGGSSEAIGGMIPGISYDYIMTFLFTAWGILPGLAVVGGYGLLFWRAVFLSLSQPNRLGLFVGLACCLALGEQTVCYLASNFGFILLSPVSLPFLSFGFHTAVVTYIMIGLLLSIHRYKDIAAEPQIKRWARE</sequence>
<evidence type="ECO:0000256" key="4">
    <source>
        <dbReference type="ARBA" id="ARBA00022989"/>
    </source>
</evidence>
<accession>A0A9D2HGM4</accession>
<comment type="caution">
    <text evidence="7">The sequence shown here is derived from an EMBL/GenBank/DDBJ whole genome shotgun (WGS) entry which is preliminary data.</text>
</comment>
<reference evidence="7" key="1">
    <citation type="journal article" date="2021" name="PeerJ">
        <title>Extensive microbial diversity within the chicken gut microbiome revealed by metagenomics and culture.</title>
        <authorList>
            <person name="Gilroy R."/>
            <person name="Ravi A."/>
            <person name="Getino M."/>
            <person name="Pursley I."/>
            <person name="Horton D.L."/>
            <person name="Alikhan N.F."/>
            <person name="Baker D."/>
            <person name="Gharbi K."/>
            <person name="Hall N."/>
            <person name="Watson M."/>
            <person name="Adriaenssens E.M."/>
            <person name="Foster-Nyarko E."/>
            <person name="Jarju S."/>
            <person name="Secka A."/>
            <person name="Antonio M."/>
            <person name="Oren A."/>
            <person name="Chaudhuri R.R."/>
            <person name="La Ragione R."/>
            <person name="Hildebrand F."/>
            <person name="Pallen M.J."/>
        </authorList>
    </citation>
    <scope>NUCLEOTIDE SEQUENCE</scope>
    <source>
        <strain evidence="7">CHK178-16964</strain>
    </source>
</reference>
<feature type="transmembrane region" description="Helical" evidence="6">
    <location>
        <begin position="412"/>
        <end position="433"/>
    </location>
</feature>